<dbReference type="PIRSF" id="PIRSF001467">
    <property type="entry name" value="Peptidylpro_ismrse"/>
    <property type="match status" value="1"/>
</dbReference>
<feature type="domain" description="PPIase cyclophilin-type" evidence="7">
    <location>
        <begin position="14"/>
        <end position="178"/>
    </location>
</feature>
<dbReference type="GO" id="GO:0006457">
    <property type="term" value="P:protein folding"/>
    <property type="evidence" value="ECO:0007669"/>
    <property type="project" value="InterPro"/>
</dbReference>
<accession>A0AA39R697</accession>
<evidence type="ECO:0000259" key="7">
    <source>
        <dbReference type="PROSITE" id="PS50072"/>
    </source>
</evidence>
<evidence type="ECO:0000256" key="6">
    <source>
        <dbReference type="RuleBase" id="RU363019"/>
    </source>
</evidence>
<dbReference type="CDD" id="cd01926">
    <property type="entry name" value="cyclophilin_ABH_like"/>
    <property type="match status" value="1"/>
</dbReference>
<dbReference type="PANTHER" id="PTHR11071:SF561">
    <property type="entry name" value="PEPTIDYL-PROLYL CIS-TRANS ISOMERASE D-RELATED"/>
    <property type="match status" value="1"/>
</dbReference>
<gene>
    <name evidence="8" type="ORF">JMJ35_001654</name>
</gene>
<evidence type="ECO:0000313" key="8">
    <source>
        <dbReference type="EMBL" id="KAK0515620.1"/>
    </source>
</evidence>
<keyword evidence="3 6" id="KW-0697">Rotamase</keyword>
<reference evidence="8" key="1">
    <citation type="submission" date="2023-03" db="EMBL/GenBank/DDBJ databases">
        <title>Complete genome of Cladonia borealis.</title>
        <authorList>
            <person name="Park H."/>
        </authorList>
    </citation>
    <scope>NUCLEOTIDE SEQUENCE</scope>
    <source>
        <strain evidence="8">ANT050790</strain>
    </source>
</reference>
<comment type="similarity">
    <text evidence="5">Belongs to the cyclophilin-type PPIase family. PPIase H subfamily.</text>
</comment>
<dbReference type="GO" id="GO:0003755">
    <property type="term" value="F:peptidyl-prolyl cis-trans isomerase activity"/>
    <property type="evidence" value="ECO:0007669"/>
    <property type="project" value="UniProtKB-UniRule"/>
</dbReference>
<dbReference type="Proteomes" id="UP001166286">
    <property type="component" value="Unassembled WGS sequence"/>
</dbReference>
<dbReference type="FunFam" id="2.40.100.10:FF:000035">
    <property type="entry name" value="Peptidyl-prolyl cis-trans isomerase"/>
    <property type="match status" value="1"/>
</dbReference>
<dbReference type="PRINTS" id="PR00153">
    <property type="entry name" value="CSAPPISMRASE"/>
</dbReference>
<dbReference type="EC" id="5.2.1.8" evidence="6"/>
<protein>
    <recommendedName>
        <fullName evidence="6">Peptidyl-prolyl cis-trans isomerase</fullName>
        <shortName evidence="6">PPIase</shortName>
        <ecNumber evidence="6">5.2.1.8</ecNumber>
    </recommendedName>
</protein>
<dbReference type="PROSITE" id="PS50072">
    <property type="entry name" value="CSA_PPIASE_2"/>
    <property type="match status" value="1"/>
</dbReference>
<comment type="catalytic activity">
    <reaction evidence="1 6">
        <text>[protein]-peptidylproline (omega=180) = [protein]-peptidylproline (omega=0)</text>
        <dbReference type="Rhea" id="RHEA:16237"/>
        <dbReference type="Rhea" id="RHEA-COMP:10747"/>
        <dbReference type="Rhea" id="RHEA-COMP:10748"/>
        <dbReference type="ChEBI" id="CHEBI:83833"/>
        <dbReference type="ChEBI" id="CHEBI:83834"/>
        <dbReference type="EC" id="5.2.1.8"/>
    </reaction>
</comment>
<evidence type="ECO:0000256" key="4">
    <source>
        <dbReference type="ARBA" id="ARBA00023235"/>
    </source>
</evidence>
<dbReference type="SUPFAM" id="SSF50891">
    <property type="entry name" value="Cyclophilin-like"/>
    <property type="match status" value="1"/>
</dbReference>
<dbReference type="InterPro" id="IPR002130">
    <property type="entry name" value="Cyclophilin-type_PPIase_dom"/>
</dbReference>
<evidence type="ECO:0000256" key="1">
    <source>
        <dbReference type="ARBA" id="ARBA00000971"/>
    </source>
</evidence>
<name>A0AA39R697_9LECA</name>
<proteinExistence type="inferred from homology"/>
<evidence type="ECO:0000256" key="2">
    <source>
        <dbReference type="ARBA" id="ARBA00002388"/>
    </source>
</evidence>
<organism evidence="8 9">
    <name type="scientific">Cladonia borealis</name>
    <dbReference type="NCBI Taxonomy" id="184061"/>
    <lineage>
        <taxon>Eukaryota</taxon>
        <taxon>Fungi</taxon>
        <taxon>Dikarya</taxon>
        <taxon>Ascomycota</taxon>
        <taxon>Pezizomycotina</taxon>
        <taxon>Lecanoromycetes</taxon>
        <taxon>OSLEUM clade</taxon>
        <taxon>Lecanoromycetidae</taxon>
        <taxon>Lecanorales</taxon>
        <taxon>Lecanorineae</taxon>
        <taxon>Cladoniaceae</taxon>
        <taxon>Cladonia</taxon>
    </lineage>
</organism>
<keyword evidence="9" id="KW-1185">Reference proteome</keyword>
<dbReference type="Gene3D" id="2.40.100.10">
    <property type="entry name" value="Cyclophilin-like"/>
    <property type="match status" value="1"/>
</dbReference>
<dbReference type="GO" id="GO:0016018">
    <property type="term" value="F:cyclosporin A binding"/>
    <property type="evidence" value="ECO:0007669"/>
    <property type="project" value="TreeGrafter"/>
</dbReference>
<dbReference type="InterPro" id="IPR024936">
    <property type="entry name" value="Cyclophilin-type_PPIase"/>
</dbReference>
<dbReference type="InterPro" id="IPR020892">
    <property type="entry name" value="Cyclophilin-type_PPIase_CS"/>
</dbReference>
<sequence length="179" mass="19474">MADNNGKAANPVVFFDVALGGEPLGRIKMELFTDVTPKTAENFRQYCTGETKNAQGRPQGYKGSKFHRVIRDFMIQGGDFLNGDGTGSTTIYGTKAFPDENFNIKHDTSGLLSMANSGPNTNGCQFFITTVPTPFLNGKHVVFGKVIDGMDVVRKIENTRVRGESKPVTDVVIAQCGEM</sequence>
<dbReference type="PROSITE" id="PS00170">
    <property type="entry name" value="CSA_PPIASE_1"/>
    <property type="match status" value="1"/>
</dbReference>
<dbReference type="PANTHER" id="PTHR11071">
    <property type="entry name" value="PEPTIDYL-PROLYL CIS-TRANS ISOMERASE"/>
    <property type="match status" value="1"/>
</dbReference>
<dbReference type="EMBL" id="JAFEKC020000003">
    <property type="protein sequence ID" value="KAK0515620.1"/>
    <property type="molecule type" value="Genomic_DNA"/>
</dbReference>
<dbReference type="AlphaFoldDB" id="A0AA39R697"/>
<dbReference type="GO" id="GO:0005737">
    <property type="term" value="C:cytoplasm"/>
    <property type="evidence" value="ECO:0007669"/>
    <property type="project" value="TreeGrafter"/>
</dbReference>
<comment type="function">
    <text evidence="2 6">PPIases accelerate the folding of proteins. It catalyzes the cis-trans isomerization of proline imidic peptide bonds in oligopeptides.</text>
</comment>
<dbReference type="Pfam" id="PF00160">
    <property type="entry name" value="Pro_isomerase"/>
    <property type="match status" value="1"/>
</dbReference>
<keyword evidence="4 6" id="KW-0413">Isomerase</keyword>
<comment type="caution">
    <text evidence="8">The sequence shown here is derived from an EMBL/GenBank/DDBJ whole genome shotgun (WGS) entry which is preliminary data.</text>
</comment>
<evidence type="ECO:0000313" key="9">
    <source>
        <dbReference type="Proteomes" id="UP001166286"/>
    </source>
</evidence>
<evidence type="ECO:0000256" key="3">
    <source>
        <dbReference type="ARBA" id="ARBA00023110"/>
    </source>
</evidence>
<dbReference type="InterPro" id="IPR029000">
    <property type="entry name" value="Cyclophilin-like_dom_sf"/>
</dbReference>
<evidence type="ECO:0000256" key="5">
    <source>
        <dbReference type="ARBA" id="ARBA00038512"/>
    </source>
</evidence>